<reference evidence="3" key="1">
    <citation type="submission" date="2020-01" db="EMBL/GenBank/DDBJ databases">
        <authorList>
            <person name="Mishra B."/>
        </authorList>
    </citation>
    <scope>NUCLEOTIDE SEQUENCE [LARGE SCALE GENOMIC DNA]</scope>
</reference>
<organism evidence="3 4">
    <name type="scientific">Microthlaspi erraticum</name>
    <dbReference type="NCBI Taxonomy" id="1685480"/>
    <lineage>
        <taxon>Eukaryota</taxon>
        <taxon>Viridiplantae</taxon>
        <taxon>Streptophyta</taxon>
        <taxon>Embryophyta</taxon>
        <taxon>Tracheophyta</taxon>
        <taxon>Spermatophyta</taxon>
        <taxon>Magnoliopsida</taxon>
        <taxon>eudicotyledons</taxon>
        <taxon>Gunneridae</taxon>
        <taxon>Pentapetalae</taxon>
        <taxon>rosids</taxon>
        <taxon>malvids</taxon>
        <taxon>Brassicales</taxon>
        <taxon>Brassicaceae</taxon>
        <taxon>Coluteocarpeae</taxon>
        <taxon>Microthlaspi</taxon>
    </lineage>
</organism>
<comment type="caution">
    <text evidence="3">The sequence shown here is derived from an EMBL/GenBank/DDBJ whole genome shotgun (WGS) entry which is preliminary data.</text>
</comment>
<dbReference type="EMBL" id="CACVBM020001163">
    <property type="protein sequence ID" value="CAA7036131.1"/>
    <property type="molecule type" value="Genomic_DNA"/>
</dbReference>
<dbReference type="Pfam" id="PF14111">
    <property type="entry name" value="DUF4283"/>
    <property type="match status" value="1"/>
</dbReference>
<feature type="region of interest" description="Disordered" evidence="1">
    <location>
        <begin position="331"/>
        <end position="366"/>
    </location>
</feature>
<dbReference type="PANTHER" id="PTHR31286">
    <property type="entry name" value="GLYCINE-RICH CELL WALL STRUCTURAL PROTEIN 1.8-LIKE"/>
    <property type="match status" value="1"/>
</dbReference>
<evidence type="ECO:0000256" key="1">
    <source>
        <dbReference type="SAM" id="MobiDB-lite"/>
    </source>
</evidence>
<sequence>MWKPKGAMYVMDLPRHFFMIRFELEDEYMETLTGGPWKAFGSYLMVQVWSPCFDPLKSEIETTPDWVRLSNIPVNFYHKAILMGIAKGIGTPVKVDDTTLNFERARFARICVEVNLKKPLKGTVVINGERYFVSYEGLSTICSLCGMYGHLVYTCSKRVQETRNVVETRVTARQTSATETGPVEDGFTQVRRGRRQQVAESNQRGMGEMGEMERNLNKESGTPNILLENRFGNLEANMEDGEIGEVNAAKEGSENISPDGNGNLAEAVDGLTNKENLDSKLGQKGMKSVVQGAEVVFGANLGRNPQTNEKAHKGRKAGNGKSVVIRPKRSNIGRPTQGLVFGSVTGTSESSPSGKRLRVEQTSPGRSEGFAVVESNVAERNESVGHSGVVSMEESHVETNIESPLGGTEIASLSSGLLVETTARNGA</sequence>
<dbReference type="InterPro" id="IPR040256">
    <property type="entry name" value="At4g02000-like"/>
</dbReference>
<dbReference type="Proteomes" id="UP000467841">
    <property type="component" value="Unassembled WGS sequence"/>
</dbReference>
<dbReference type="InterPro" id="IPR025558">
    <property type="entry name" value="DUF4283"/>
</dbReference>
<evidence type="ECO:0000259" key="2">
    <source>
        <dbReference type="Pfam" id="PF14111"/>
    </source>
</evidence>
<keyword evidence="4" id="KW-1185">Reference proteome</keyword>
<evidence type="ECO:0000313" key="3">
    <source>
        <dbReference type="EMBL" id="CAA7036131.1"/>
    </source>
</evidence>
<evidence type="ECO:0000313" key="4">
    <source>
        <dbReference type="Proteomes" id="UP000467841"/>
    </source>
</evidence>
<name>A0A6D2J3R4_9BRAS</name>
<gene>
    <name evidence="3" type="ORF">MERR_LOCUS23366</name>
</gene>
<feature type="domain" description="DUF4283" evidence="2">
    <location>
        <begin position="1"/>
        <end position="55"/>
    </location>
</feature>
<accession>A0A6D2J3R4</accession>
<dbReference type="OrthoDB" id="1924068at2759"/>
<dbReference type="PANTHER" id="PTHR31286:SF99">
    <property type="entry name" value="DUF4283 DOMAIN-CONTAINING PROTEIN"/>
    <property type="match status" value="1"/>
</dbReference>
<dbReference type="AlphaFoldDB" id="A0A6D2J3R4"/>
<protein>
    <recommendedName>
        <fullName evidence="2">DUF4283 domain-containing protein</fullName>
    </recommendedName>
</protein>
<proteinExistence type="predicted"/>
<feature type="compositionally biased region" description="Polar residues" evidence="1">
    <location>
        <begin position="344"/>
        <end position="353"/>
    </location>
</feature>